<protein>
    <recommendedName>
        <fullName evidence="2">Flagellar hook-length control protein-like C-terminal domain-containing protein</fullName>
    </recommendedName>
</protein>
<feature type="region of interest" description="Disordered" evidence="1">
    <location>
        <begin position="385"/>
        <end position="417"/>
    </location>
</feature>
<dbReference type="Gene3D" id="3.30.750.140">
    <property type="match status" value="1"/>
</dbReference>
<dbReference type="RefSeq" id="WP_136378342.1">
    <property type="nucleotide sequence ID" value="NZ_SLUB01000004.1"/>
</dbReference>
<name>A0A4S3PX74_9BACI</name>
<reference evidence="3 4" key="1">
    <citation type="journal article" date="2019" name="Indoor Air">
        <title>Impacts of indoor surface finishes on bacterial viability.</title>
        <authorList>
            <person name="Hu J."/>
            <person name="Maamar S.B."/>
            <person name="Glawe A.J."/>
            <person name="Gottel N."/>
            <person name="Gilbert J.A."/>
            <person name="Hartmann E.M."/>
        </authorList>
    </citation>
    <scope>NUCLEOTIDE SEQUENCE [LARGE SCALE GENOMIC DNA]</scope>
    <source>
        <strain evidence="3 4">AF060A6</strain>
    </source>
</reference>
<evidence type="ECO:0000256" key="1">
    <source>
        <dbReference type="SAM" id="MobiDB-lite"/>
    </source>
</evidence>
<organism evidence="3 4">
    <name type="scientific">Bacillus timonensis</name>
    <dbReference type="NCBI Taxonomy" id="1033734"/>
    <lineage>
        <taxon>Bacteria</taxon>
        <taxon>Bacillati</taxon>
        <taxon>Bacillota</taxon>
        <taxon>Bacilli</taxon>
        <taxon>Bacillales</taxon>
        <taxon>Bacillaceae</taxon>
        <taxon>Bacillus</taxon>
    </lineage>
</organism>
<dbReference type="InterPro" id="IPR038610">
    <property type="entry name" value="FliK-like_C_sf"/>
</dbReference>
<evidence type="ECO:0000313" key="3">
    <source>
        <dbReference type="EMBL" id="THE14471.1"/>
    </source>
</evidence>
<dbReference type="AlphaFoldDB" id="A0A4S3PX74"/>
<dbReference type="OrthoDB" id="2112988at2"/>
<proteinExistence type="predicted"/>
<accession>A0A4S3PX74</accession>
<dbReference type="InterPro" id="IPR021136">
    <property type="entry name" value="Flagellar_hook_control-like_C"/>
</dbReference>
<keyword evidence="4" id="KW-1185">Reference proteome</keyword>
<dbReference type="EMBL" id="SLUB01000004">
    <property type="protein sequence ID" value="THE14471.1"/>
    <property type="molecule type" value="Genomic_DNA"/>
</dbReference>
<dbReference type="Proteomes" id="UP000306477">
    <property type="component" value="Unassembled WGS sequence"/>
</dbReference>
<dbReference type="CDD" id="cd17470">
    <property type="entry name" value="T3SS_Flik_C"/>
    <property type="match status" value="1"/>
</dbReference>
<comment type="caution">
    <text evidence="3">The sequence shown here is derived from an EMBL/GenBank/DDBJ whole genome shotgun (WGS) entry which is preliminary data.</text>
</comment>
<sequence>MNMVASFDPSMASIRNAVETGSVGNRNLLGNSSSQMSFRESLEALVKEQQPNEKTITNGSHSLAEEIGEDESIKNLLIDIETVTKESIDLADYEDVFIMLPPDLVEQIKAFITDIQNGDKKLEAEQGFGKAELIGLLMVIAQYAEKPSNTNKEGLINLLKQLKMVFNETLQTSSSGLVEKEPTDLRFNKIVQEMMHTLENKLPDKPLTESQNRQQYLQVVHARYFSTPKGLETPQTIITEKLLQRTSNTNQAVTTTPEGAPLGDVGSNQLSKVQQFSLFVEQNGKQLPNQQQFIKQFQNILARSNFFNSGGQQKLLINLYPEHLGSLRIELLQSESGMIARIMASTTQAKELVESQLTNLKHTFLAQNISVDKIEVSSQLQYQTERSLQRESEQQQGQQSGRQPKENNQQETNEDHSFTSVLLDELVNFKV</sequence>
<feature type="domain" description="Flagellar hook-length control protein-like C-terminal" evidence="2">
    <location>
        <begin position="307"/>
        <end position="383"/>
    </location>
</feature>
<dbReference type="Pfam" id="PF02120">
    <property type="entry name" value="Flg_hook"/>
    <property type="match status" value="1"/>
</dbReference>
<gene>
    <name evidence="3" type="ORF">E1I69_04155</name>
</gene>
<evidence type="ECO:0000259" key="2">
    <source>
        <dbReference type="Pfam" id="PF02120"/>
    </source>
</evidence>
<evidence type="ECO:0000313" key="4">
    <source>
        <dbReference type="Proteomes" id="UP000306477"/>
    </source>
</evidence>